<gene>
    <name evidence="1" type="ORF">SanaruYs_24020</name>
</gene>
<dbReference type="AlphaFoldDB" id="A0A401UB77"/>
<reference evidence="1 2" key="1">
    <citation type="submission" date="2018-11" db="EMBL/GenBank/DDBJ databases">
        <title>Chryseotalea sanarue gen. nov., sp., nov., a member of the family Cytophagaceae, isolated from a brackish lake in Hamamatsu Japan.</title>
        <authorList>
            <person name="Maejima Y."/>
            <person name="Iino T."/>
            <person name="Muraguchi Y."/>
            <person name="Fukuda K."/>
            <person name="Ohkuma M."/>
            <person name="Moriuchi R."/>
            <person name="Dohra H."/>
            <person name="Kimbara K."/>
            <person name="Shintani M."/>
        </authorList>
    </citation>
    <scope>NUCLEOTIDE SEQUENCE [LARGE SCALE GENOMIC DNA]</scope>
    <source>
        <strain evidence="1 2">Ys</strain>
    </source>
</reference>
<evidence type="ECO:0000313" key="2">
    <source>
        <dbReference type="Proteomes" id="UP000288227"/>
    </source>
</evidence>
<name>A0A401UB77_9BACT</name>
<evidence type="ECO:0008006" key="3">
    <source>
        <dbReference type="Google" id="ProtNLM"/>
    </source>
</evidence>
<comment type="caution">
    <text evidence="1">The sequence shown here is derived from an EMBL/GenBank/DDBJ whole genome shotgun (WGS) entry which is preliminary data.</text>
</comment>
<evidence type="ECO:0000313" key="1">
    <source>
        <dbReference type="EMBL" id="GCC52166.1"/>
    </source>
</evidence>
<protein>
    <recommendedName>
        <fullName evidence="3">DUF3299 domain-containing protein</fullName>
    </recommendedName>
</protein>
<dbReference type="Proteomes" id="UP000288227">
    <property type="component" value="Unassembled WGS sequence"/>
</dbReference>
<accession>A0A401UB77</accession>
<proteinExistence type="predicted"/>
<sequence>MFFFLTALLSTVGYSQPRKQAVYQGFPSLVWPKLYNIQFIPSAEDFEGLDKPVFNDVVKALNGKEITLPGYMVPFEGGVLKSNHFMLSSLPINVCFFCGGGGPETVIEIFSINQINYTEKPVEFKGKLFLNDKNPGQMIYVLTSAEFLGEIE</sequence>
<dbReference type="EMBL" id="BHXQ01000004">
    <property type="protein sequence ID" value="GCC52166.1"/>
    <property type="molecule type" value="Genomic_DNA"/>
</dbReference>
<dbReference type="Gene3D" id="2.40.50.870">
    <property type="entry name" value="Protein of unknown function (DUF3299)"/>
    <property type="match status" value="1"/>
</dbReference>
<organism evidence="1 2">
    <name type="scientific">Chryseotalea sanaruensis</name>
    <dbReference type="NCBI Taxonomy" id="2482724"/>
    <lineage>
        <taxon>Bacteria</taxon>
        <taxon>Pseudomonadati</taxon>
        <taxon>Bacteroidota</taxon>
        <taxon>Cytophagia</taxon>
        <taxon>Cytophagales</taxon>
        <taxon>Chryseotaleaceae</taxon>
        <taxon>Chryseotalea</taxon>
    </lineage>
</organism>
<keyword evidence="2" id="KW-1185">Reference proteome</keyword>